<dbReference type="AlphaFoldDB" id="A0A158K080"/>
<accession>A0A158K080</accession>
<protein>
    <submittedName>
        <fullName evidence="2">Uncharacterized protein</fullName>
    </submittedName>
</protein>
<reference evidence="2 3" key="1">
    <citation type="submission" date="2016-01" db="EMBL/GenBank/DDBJ databases">
        <authorList>
            <person name="Oliw E.H."/>
        </authorList>
    </citation>
    <scope>NUCLEOTIDE SEQUENCE [LARGE SCALE GENOMIC DNA]</scope>
    <source>
        <strain evidence="2">LMG 27134</strain>
    </source>
</reference>
<organism evidence="2 3">
    <name type="scientific">Caballeronia udeis</name>
    <dbReference type="NCBI Taxonomy" id="1232866"/>
    <lineage>
        <taxon>Bacteria</taxon>
        <taxon>Pseudomonadati</taxon>
        <taxon>Pseudomonadota</taxon>
        <taxon>Betaproteobacteria</taxon>
        <taxon>Burkholderiales</taxon>
        <taxon>Burkholderiaceae</taxon>
        <taxon>Caballeronia</taxon>
    </lineage>
</organism>
<feature type="region of interest" description="Disordered" evidence="1">
    <location>
        <begin position="1"/>
        <end position="52"/>
    </location>
</feature>
<sequence>MNAAMQAVVKQNTQSAGNDKVCIGTMPAGSGGLEDPVSRVEGQTGHHPRACPLSRLTTSTFQTALH</sequence>
<evidence type="ECO:0000313" key="3">
    <source>
        <dbReference type="Proteomes" id="UP000054683"/>
    </source>
</evidence>
<dbReference type="EMBL" id="FCOK02000162">
    <property type="protein sequence ID" value="SAL74594.1"/>
    <property type="molecule type" value="Genomic_DNA"/>
</dbReference>
<gene>
    <name evidence="2" type="ORF">AWB69_09218</name>
</gene>
<evidence type="ECO:0000313" key="2">
    <source>
        <dbReference type="EMBL" id="SAL74594.1"/>
    </source>
</evidence>
<dbReference type="Proteomes" id="UP000054683">
    <property type="component" value="Unassembled WGS sequence"/>
</dbReference>
<name>A0A158K080_9BURK</name>
<proteinExistence type="predicted"/>
<evidence type="ECO:0000256" key="1">
    <source>
        <dbReference type="SAM" id="MobiDB-lite"/>
    </source>
</evidence>